<dbReference type="InterPro" id="IPR036186">
    <property type="entry name" value="Serpin_sf"/>
</dbReference>
<keyword evidence="12" id="KW-1185">Reference proteome</keyword>
<comment type="function">
    <text evidence="7">Might function as an inhibitor of Lys-specific proteases. Might influence the maturation of megakaryocytes via its action as a serpin.</text>
</comment>
<dbReference type="STRING" id="246437.L9L815"/>
<dbReference type="FunFam" id="2.30.39.10:FF:000001">
    <property type="entry name" value="Serpin family B member 2"/>
    <property type="match status" value="2"/>
</dbReference>
<feature type="domain" description="Serpin" evidence="10">
    <location>
        <begin position="40"/>
        <end position="382"/>
    </location>
</feature>
<keyword evidence="4" id="KW-0597">Phosphoprotein</keyword>
<keyword evidence="6" id="KW-0722">Serine protease inhibitor</keyword>
<keyword evidence="5" id="KW-0646">Protease inhibitor</keyword>
<dbReference type="InterPro" id="IPR042185">
    <property type="entry name" value="Serpin_sf_2"/>
</dbReference>
<dbReference type="PROSITE" id="PS00284">
    <property type="entry name" value="SERPIN"/>
    <property type="match status" value="1"/>
</dbReference>
<dbReference type="Pfam" id="PF00079">
    <property type="entry name" value="Serpin"/>
    <property type="match status" value="2"/>
</dbReference>
<sequence>MQGALSDSPNQLANFLYEDSKAALHFTMASLAAANAEFCFNLLREMDSNQGNGNVFFSSLGLFTALAMIRLGTRGDCASQIDKILHLNMLSGHGSSSNNQPDFQSQMKRVLSDINASHKYYDLSIANGLFVEKVFDFHENYIKCAEKLYNAKVDRVDFTSDIEDTTYKINKWIENETNGKIKTVIPRGSISSSAVMVLVNAVYFKGKWESAFIKSETINCRFNSPKCPGKTVAMMHQERKFNLSVINEPSMQVLELRYHGGISMYILLPERDLSQIENKLTFRNLMDWTSPRKMTSQYVEVFLPQFKIEKDYEIKHYLKALGLKDIFDESKADLSGIASGGRLYISKLMHKSYIEVTEEGTEAAAVTGSNIVEKQLPEFKNPGRAMGSLSAATAQFCFDISEEMNCDHMTENLIFSPLALLSALTVVLFGARGDSASQMEKCEQDTGIHSHIKAFLSEINKSSHSQVHMASGIFAEESHLFLLKYLDCIQQLYKLKPKNLDFKNNVEEARMQINSWIGNEMGGVIKDLLSPNSIISSDQLVLVNAIAFRGSWKKGFQKGQTKIMTFKLNEFQSKPVQMMRLQGHFKTGTIKEPHLQVLEIPNTEDLLSMIIVLPSEDVGLGQVTKELTYEKLKTWIGSANMKDTAVDLYLPQLRFDVCHEDLAFILAALGMNDVFDHSRANLSGITARGGLVVSKIVQQVMLEVTEDDSESAHTDQPSEVQNPTIFKVDHPFLFFVLHRETKMILFYGRVFTP</sequence>
<evidence type="ECO:0000259" key="10">
    <source>
        <dbReference type="SMART" id="SM00093"/>
    </source>
</evidence>
<evidence type="ECO:0000256" key="7">
    <source>
        <dbReference type="ARBA" id="ARBA00057920"/>
    </source>
</evidence>
<comment type="subcellular location">
    <subcellularLocation>
        <location evidence="1">Cytoplasm</location>
    </subcellularLocation>
</comment>
<evidence type="ECO:0000256" key="6">
    <source>
        <dbReference type="ARBA" id="ARBA00022900"/>
    </source>
</evidence>
<evidence type="ECO:0000256" key="9">
    <source>
        <dbReference type="ARBA" id="ARBA00079300"/>
    </source>
</evidence>
<proteinExistence type="inferred from homology"/>
<gene>
    <name evidence="11" type="ORF">TREES_T100000242</name>
</gene>
<reference evidence="12" key="1">
    <citation type="submission" date="2012-07" db="EMBL/GenBank/DDBJ databases">
        <title>Genome of the Chinese tree shrew, a rising model animal genetically related to primates.</title>
        <authorList>
            <person name="Zhang G."/>
            <person name="Fan Y."/>
            <person name="Yao Y."/>
            <person name="Huang Z."/>
        </authorList>
    </citation>
    <scope>NUCLEOTIDE SEQUENCE [LARGE SCALE GENOMIC DNA]</scope>
</reference>
<evidence type="ECO:0000313" key="11">
    <source>
        <dbReference type="EMBL" id="ELW71270.1"/>
    </source>
</evidence>
<protein>
    <recommendedName>
        <fullName evidence="8">Serpin B7</fullName>
    </recommendedName>
    <alternativeName>
        <fullName evidence="9">Megsin</fullName>
    </alternativeName>
</protein>
<dbReference type="GO" id="GO:0005615">
    <property type="term" value="C:extracellular space"/>
    <property type="evidence" value="ECO:0007669"/>
    <property type="project" value="InterPro"/>
</dbReference>
<dbReference type="PANTHER" id="PTHR11461:SF56">
    <property type="entry name" value="SERPIN B7"/>
    <property type="match status" value="1"/>
</dbReference>
<evidence type="ECO:0000256" key="8">
    <source>
        <dbReference type="ARBA" id="ARBA00071176"/>
    </source>
</evidence>
<dbReference type="Gene3D" id="2.30.39.10">
    <property type="entry name" value="Alpha-1-antitrypsin, domain 1"/>
    <property type="match status" value="2"/>
</dbReference>
<dbReference type="FunFam" id="3.30.497.10:FF:000015">
    <property type="entry name" value="Serpin family B member 7"/>
    <property type="match status" value="1"/>
</dbReference>
<dbReference type="PANTHER" id="PTHR11461">
    <property type="entry name" value="SERINE PROTEASE INHIBITOR, SERPIN"/>
    <property type="match status" value="1"/>
</dbReference>
<reference evidence="12" key="2">
    <citation type="journal article" date="2013" name="Nat. Commun.">
        <title>Genome of the Chinese tree shrew.</title>
        <authorList>
            <person name="Fan Y."/>
            <person name="Huang Z.Y."/>
            <person name="Cao C.C."/>
            <person name="Chen C.S."/>
            <person name="Chen Y.X."/>
            <person name="Fan D.D."/>
            <person name="He J."/>
            <person name="Hou H.L."/>
            <person name="Hu L."/>
            <person name="Hu X.T."/>
            <person name="Jiang X.T."/>
            <person name="Lai R."/>
            <person name="Lang Y.S."/>
            <person name="Liang B."/>
            <person name="Liao S.G."/>
            <person name="Mu D."/>
            <person name="Ma Y.Y."/>
            <person name="Niu Y.Y."/>
            <person name="Sun X.Q."/>
            <person name="Xia J.Q."/>
            <person name="Xiao J."/>
            <person name="Xiong Z.Q."/>
            <person name="Xu L."/>
            <person name="Yang L."/>
            <person name="Zhang Y."/>
            <person name="Zhao W."/>
            <person name="Zhao X.D."/>
            <person name="Zheng Y.T."/>
            <person name="Zhou J.M."/>
            <person name="Zhu Y.B."/>
            <person name="Zhang G.J."/>
            <person name="Wang J."/>
            <person name="Yao Y.G."/>
        </authorList>
    </citation>
    <scope>NUCLEOTIDE SEQUENCE [LARGE SCALE GENOMIC DNA]</scope>
</reference>
<evidence type="ECO:0000256" key="4">
    <source>
        <dbReference type="ARBA" id="ARBA00022553"/>
    </source>
</evidence>
<name>L9L815_TUPCH</name>
<dbReference type="InterPro" id="IPR000215">
    <property type="entry name" value="Serpin_fam"/>
</dbReference>
<dbReference type="AlphaFoldDB" id="L9L815"/>
<dbReference type="EMBL" id="KB320470">
    <property type="protein sequence ID" value="ELW71270.1"/>
    <property type="molecule type" value="Genomic_DNA"/>
</dbReference>
<keyword evidence="3" id="KW-0963">Cytoplasm</keyword>
<dbReference type="InterPro" id="IPR042178">
    <property type="entry name" value="Serpin_sf_1"/>
</dbReference>
<dbReference type="eggNOG" id="KOG2392">
    <property type="taxonomic scope" value="Eukaryota"/>
</dbReference>
<feature type="domain" description="Serpin" evidence="10">
    <location>
        <begin position="398"/>
        <end position="753"/>
    </location>
</feature>
<evidence type="ECO:0000256" key="5">
    <source>
        <dbReference type="ARBA" id="ARBA00022690"/>
    </source>
</evidence>
<dbReference type="InterPro" id="IPR023795">
    <property type="entry name" value="Serpin_CS"/>
</dbReference>
<dbReference type="Proteomes" id="UP000011518">
    <property type="component" value="Unassembled WGS sequence"/>
</dbReference>
<evidence type="ECO:0000256" key="2">
    <source>
        <dbReference type="ARBA" id="ARBA00006426"/>
    </source>
</evidence>
<dbReference type="GO" id="GO:0004867">
    <property type="term" value="F:serine-type endopeptidase inhibitor activity"/>
    <property type="evidence" value="ECO:0007669"/>
    <property type="project" value="UniProtKB-KW"/>
</dbReference>
<accession>L9L815</accession>
<dbReference type="InterPro" id="IPR023796">
    <property type="entry name" value="Serpin_dom"/>
</dbReference>
<dbReference type="Gene3D" id="3.30.497.10">
    <property type="entry name" value="Antithrombin, subunit I, domain 2"/>
    <property type="match status" value="2"/>
</dbReference>
<dbReference type="MEROPS" id="I04.012"/>
<dbReference type="InParanoid" id="L9L815"/>
<dbReference type="GO" id="GO:0005737">
    <property type="term" value="C:cytoplasm"/>
    <property type="evidence" value="ECO:0007669"/>
    <property type="project" value="UniProtKB-SubCell"/>
</dbReference>
<evidence type="ECO:0000256" key="1">
    <source>
        <dbReference type="ARBA" id="ARBA00004496"/>
    </source>
</evidence>
<dbReference type="SUPFAM" id="SSF56574">
    <property type="entry name" value="Serpins"/>
    <property type="match status" value="2"/>
</dbReference>
<evidence type="ECO:0000256" key="3">
    <source>
        <dbReference type="ARBA" id="ARBA00022490"/>
    </source>
</evidence>
<organism evidence="11 12">
    <name type="scientific">Tupaia chinensis</name>
    <name type="common">Chinese tree shrew</name>
    <name type="synonym">Tupaia belangeri chinensis</name>
    <dbReference type="NCBI Taxonomy" id="246437"/>
    <lineage>
        <taxon>Eukaryota</taxon>
        <taxon>Metazoa</taxon>
        <taxon>Chordata</taxon>
        <taxon>Craniata</taxon>
        <taxon>Vertebrata</taxon>
        <taxon>Euteleostomi</taxon>
        <taxon>Mammalia</taxon>
        <taxon>Eutheria</taxon>
        <taxon>Euarchontoglires</taxon>
        <taxon>Scandentia</taxon>
        <taxon>Tupaiidae</taxon>
        <taxon>Tupaia</taxon>
    </lineage>
</organism>
<evidence type="ECO:0000313" key="12">
    <source>
        <dbReference type="Proteomes" id="UP000011518"/>
    </source>
</evidence>
<dbReference type="SMART" id="SM00093">
    <property type="entry name" value="SERPIN"/>
    <property type="match status" value="2"/>
</dbReference>
<dbReference type="CDD" id="cd19956">
    <property type="entry name" value="serpinB"/>
    <property type="match status" value="1"/>
</dbReference>
<comment type="similarity">
    <text evidence="2">Belongs to the serpin family. Ov-serpin subfamily.</text>
</comment>